<evidence type="ECO:0000256" key="2">
    <source>
        <dbReference type="ARBA" id="ARBA00023125"/>
    </source>
</evidence>
<evidence type="ECO:0000313" key="6">
    <source>
        <dbReference type="Proteomes" id="UP000095042"/>
    </source>
</evidence>
<organism evidence="5 6">
    <name type="scientific">Methyloceanibacter marginalis</name>
    <dbReference type="NCBI Taxonomy" id="1774971"/>
    <lineage>
        <taxon>Bacteria</taxon>
        <taxon>Pseudomonadati</taxon>
        <taxon>Pseudomonadota</taxon>
        <taxon>Alphaproteobacteria</taxon>
        <taxon>Hyphomicrobiales</taxon>
        <taxon>Hyphomicrobiaceae</taxon>
        <taxon>Methyloceanibacter</taxon>
    </lineage>
</organism>
<accession>A0A1E3VNI3</accession>
<dbReference type="SMART" id="SM00422">
    <property type="entry name" value="HTH_MERR"/>
    <property type="match status" value="1"/>
</dbReference>
<dbReference type="InterPro" id="IPR047057">
    <property type="entry name" value="MerR_fam"/>
</dbReference>
<evidence type="ECO:0000256" key="3">
    <source>
        <dbReference type="ARBA" id="ARBA00023163"/>
    </source>
</evidence>
<dbReference type="PROSITE" id="PS50937">
    <property type="entry name" value="HTH_MERR_2"/>
    <property type="match status" value="1"/>
</dbReference>
<evidence type="ECO:0000256" key="1">
    <source>
        <dbReference type="ARBA" id="ARBA00023015"/>
    </source>
</evidence>
<name>A0A1E3VNI3_9HYPH</name>
<dbReference type="Pfam" id="PF13411">
    <property type="entry name" value="MerR_1"/>
    <property type="match status" value="1"/>
</dbReference>
<dbReference type="Proteomes" id="UP000095042">
    <property type="component" value="Unassembled WGS sequence"/>
</dbReference>
<keyword evidence="6" id="KW-1185">Reference proteome</keyword>
<keyword evidence="1" id="KW-0805">Transcription regulation</keyword>
<dbReference type="SUPFAM" id="SSF46955">
    <property type="entry name" value="Putative DNA-binding domain"/>
    <property type="match status" value="1"/>
</dbReference>
<gene>
    <name evidence="5" type="ORF">AUC71_04980</name>
</gene>
<feature type="domain" description="HTH merR-type" evidence="4">
    <location>
        <begin position="16"/>
        <end position="85"/>
    </location>
</feature>
<proteinExistence type="predicted"/>
<evidence type="ECO:0000259" key="4">
    <source>
        <dbReference type="PROSITE" id="PS50937"/>
    </source>
</evidence>
<evidence type="ECO:0000313" key="5">
    <source>
        <dbReference type="EMBL" id="ODR94861.1"/>
    </source>
</evidence>
<dbReference type="PRINTS" id="PR00040">
    <property type="entry name" value="HTHMERR"/>
</dbReference>
<comment type="caution">
    <text evidence="5">The sequence shown here is derived from an EMBL/GenBank/DDBJ whole genome shotgun (WGS) entry which is preliminary data.</text>
</comment>
<dbReference type="InterPro" id="IPR000551">
    <property type="entry name" value="MerR-type_HTH_dom"/>
</dbReference>
<keyword evidence="3" id="KW-0804">Transcription</keyword>
<keyword evidence="2" id="KW-0238">DNA-binding</keyword>
<reference evidence="5 6" key="1">
    <citation type="journal article" date="2016" name="Environ. Microbiol.">
        <title>New Methyloceanibacter diversity from North Sea sediments includes methanotroph containing solely the soluble methane monooxygenase.</title>
        <authorList>
            <person name="Vekeman B."/>
            <person name="Kerckhof F.M."/>
            <person name="Cremers G."/>
            <person name="de Vos P."/>
            <person name="Vandamme P."/>
            <person name="Boon N."/>
            <person name="Op den Camp H.J."/>
            <person name="Heylen K."/>
        </authorList>
    </citation>
    <scope>NUCLEOTIDE SEQUENCE [LARGE SCALE GENOMIC DNA]</scope>
    <source>
        <strain evidence="5 6">R-67177</strain>
    </source>
</reference>
<dbReference type="PANTHER" id="PTHR30204">
    <property type="entry name" value="REDOX-CYCLING DRUG-SENSING TRANSCRIPTIONAL ACTIVATOR SOXR"/>
    <property type="match status" value="1"/>
</dbReference>
<dbReference type="EMBL" id="LPWD01000465">
    <property type="protein sequence ID" value="ODR94861.1"/>
    <property type="molecule type" value="Genomic_DNA"/>
</dbReference>
<dbReference type="InterPro" id="IPR009061">
    <property type="entry name" value="DNA-bd_dom_put_sf"/>
</dbReference>
<dbReference type="Gene3D" id="1.10.1660.10">
    <property type="match status" value="1"/>
</dbReference>
<dbReference type="GO" id="GO:0003677">
    <property type="term" value="F:DNA binding"/>
    <property type="evidence" value="ECO:0007669"/>
    <property type="project" value="UniProtKB-KW"/>
</dbReference>
<sequence length="148" mass="16409">MTCLQSIAKAQAPEKLMLIGKLAASTGVTIQAIRYYEQLGLLPTAPRTKAGYRVYDHNHVRCLTFIRRSRELGFSLDCVRSLLGLWESNCDCAAKELSLRQLVIVRGKIADLKKLEKAHKTMTDACNPGAQASCPHLRYVVGPGLKMH</sequence>
<dbReference type="GO" id="GO:0003700">
    <property type="term" value="F:DNA-binding transcription factor activity"/>
    <property type="evidence" value="ECO:0007669"/>
    <property type="project" value="InterPro"/>
</dbReference>
<protein>
    <recommendedName>
        <fullName evidence="4">HTH merR-type domain-containing protein</fullName>
    </recommendedName>
</protein>
<dbReference type="PROSITE" id="PS00552">
    <property type="entry name" value="HTH_MERR_1"/>
    <property type="match status" value="1"/>
</dbReference>
<dbReference type="AlphaFoldDB" id="A0A1E3VNI3"/>
<dbReference type="PANTHER" id="PTHR30204:SF94">
    <property type="entry name" value="HEAVY METAL-DEPENDENT TRANSCRIPTIONAL REGULATOR HI_0293-RELATED"/>
    <property type="match status" value="1"/>
</dbReference>